<sequence>MYFHTTVLFLQLLKYGKSSEELPSLLPGKCYSCSSENILKRWPRDGSNHIHYLRQLPYFANESCDRVKKSLPVVSCQRSVCVKLVILNPSYGRQICEDGPTIVRDCWSRAMWMNIDRSISRRIVQEGSTKIPLMDIKVEREKGILYACNGYLCNGGTAKLHVVPFDVIVILILFFPFTIMYMQINVK</sequence>
<protein>
    <submittedName>
        <fullName evidence="3">Uncharacterized protein</fullName>
    </submittedName>
</protein>
<evidence type="ECO:0000313" key="3">
    <source>
        <dbReference type="WBParaSite" id="EEL_0000881901-mRNA-1"/>
    </source>
</evidence>
<keyword evidence="1" id="KW-0472">Membrane</keyword>
<organism evidence="2 3">
    <name type="scientific">Elaeophora elaphi</name>
    <dbReference type="NCBI Taxonomy" id="1147741"/>
    <lineage>
        <taxon>Eukaryota</taxon>
        <taxon>Metazoa</taxon>
        <taxon>Ecdysozoa</taxon>
        <taxon>Nematoda</taxon>
        <taxon>Chromadorea</taxon>
        <taxon>Rhabditida</taxon>
        <taxon>Spirurina</taxon>
        <taxon>Spiruromorpha</taxon>
        <taxon>Filarioidea</taxon>
        <taxon>Onchocercidae</taxon>
        <taxon>Elaeophora</taxon>
    </lineage>
</organism>
<evidence type="ECO:0000256" key="1">
    <source>
        <dbReference type="SAM" id="Phobius"/>
    </source>
</evidence>
<keyword evidence="1" id="KW-1133">Transmembrane helix</keyword>
<dbReference type="Proteomes" id="UP000050640">
    <property type="component" value="Unplaced"/>
</dbReference>
<keyword evidence="1" id="KW-0812">Transmembrane</keyword>
<dbReference type="AlphaFoldDB" id="A0A0R3S292"/>
<proteinExistence type="predicted"/>
<accession>A0A0R3S292</accession>
<feature type="transmembrane region" description="Helical" evidence="1">
    <location>
        <begin position="162"/>
        <end position="182"/>
    </location>
</feature>
<name>A0A0R3S292_9BILA</name>
<evidence type="ECO:0000313" key="2">
    <source>
        <dbReference type="Proteomes" id="UP000050640"/>
    </source>
</evidence>
<reference evidence="3" key="1">
    <citation type="submission" date="2017-02" db="UniProtKB">
        <authorList>
            <consortium name="WormBaseParasite"/>
        </authorList>
    </citation>
    <scope>IDENTIFICATION</scope>
</reference>
<keyword evidence="2" id="KW-1185">Reference proteome</keyword>
<dbReference type="WBParaSite" id="EEL_0000881901-mRNA-1">
    <property type="protein sequence ID" value="EEL_0000881901-mRNA-1"/>
    <property type="gene ID" value="EEL_0000881901"/>
</dbReference>